<reference evidence="1" key="1">
    <citation type="journal article" date="2023" name="Plant J.">
        <title>The genome of the king protea, Protea cynaroides.</title>
        <authorList>
            <person name="Chang J."/>
            <person name="Duong T.A."/>
            <person name="Schoeman C."/>
            <person name="Ma X."/>
            <person name="Roodt D."/>
            <person name="Barker N."/>
            <person name="Li Z."/>
            <person name="Van de Peer Y."/>
            <person name="Mizrachi E."/>
        </authorList>
    </citation>
    <scope>NUCLEOTIDE SEQUENCE</scope>
    <source>
        <tissue evidence="1">Young leaves</tissue>
    </source>
</reference>
<sequence>MIKLSPVMDLGIFEVFDTQVCIEIEDDGDRVLSDKIEMAVARNNKKKKNREFVGLEEKPEERELRKLGFVAALTVMPVKPYWKNRSEMTSSTPLRSPIASSSLRSSFRVPPAAPDWLPLSHSIGIMGQLLIGYPLIAINAYTSEKM</sequence>
<gene>
    <name evidence="1" type="ORF">NE237_025871</name>
</gene>
<accession>A0A9Q0K1R3</accession>
<dbReference type="AlphaFoldDB" id="A0A9Q0K1R3"/>
<proteinExistence type="predicted"/>
<evidence type="ECO:0000313" key="2">
    <source>
        <dbReference type="Proteomes" id="UP001141806"/>
    </source>
</evidence>
<dbReference type="OrthoDB" id="1915921at2759"/>
<organism evidence="1 2">
    <name type="scientific">Protea cynaroides</name>
    <dbReference type="NCBI Taxonomy" id="273540"/>
    <lineage>
        <taxon>Eukaryota</taxon>
        <taxon>Viridiplantae</taxon>
        <taxon>Streptophyta</taxon>
        <taxon>Embryophyta</taxon>
        <taxon>Tracheophyta</taxon>
        <taxon>Spermatophyta</taxon>
        <taxon>Magnoliopsida</taxon>
        <taxon>Proteales</taxon>
        <taxon>Proteaceae</taxon>
        <taxon>Protea</taxon>
    </lineage>
</organism>
<name>A0A9Q0K1R3_9MAGN</name>
<comment type="caution">
    <text evidence="1">The sequence shown here is derived from an EMBL/GenBank/DDBJ whole genome shotgun (WGS) entry which is preliminary data.</text>
</comment>
<protein>
    <submittedName>
        <fullName evidence="1">Uncharacterized protein</fullName>
    </submittedName>
</protein>
<dbReference type="EMBL" id="JAMYWD010000010">
    <property type="protein sequence ID" value="KAJ4958760.1"/>
    <property type="molecule type" value="Genomic_DNA"/>
</dbReference>
<evidence type="ECO:0000313" key="1">
    <source>
        <dbReference type="EMBL" id="KAJ4958760.1"/>
    </source>
</evidence>
<keyword evidence="2" id="KW-1185">Reference proteome</keyword>
<dbReference type="Proteomes" id="UP001141806">
    <property type="component" value="Unassembled WGS sequence"/>
</dbReference>